<dbReference type="PIRSF" id="PIRSF004553">
    <property type="entry name" value="CHP00095"/>
    <property type="match status" value="1"/>
</dbReference>
<name>A0A9J7BQW2_9BACT</name>
<keyword evidence="1 4" id="KW-0489">Methyltransferase</keyword>
<dbReference type="GO" id="GO:0052913">
    <property type="term" value="F:16S rRNA (guanine(966)-N(2))-methyltransferase activity"/>
    <property type="evidence" value="ECO:0007669"/>
    <property type="project" value="UniProtKB-EC"/>
</dbReference>
<evidence type="ECO:0000313" key="4">
    <source>
        <dbReference type="EMBL" id="UWZ84130.1"/>
    </source>
</evidence>
<dbReference type="InterPro" id="IPR004398">
    <property type="entry name" value="RNA_MeTrfase_RsmD"/>
</dbReference>
<evidence type="ECO:0000313" key="5">
    <source>
        <dbReference type="Proteomes" id="UP001059380"/>
    </source>
</evidence>
<feature type="region of interest" description="Disordered" evidence="3">
    <location>
        <begin position="1"/>
        <end position="22"/>
    </location>
</feature>
<reference evidence="4" key="1">
    <citation type="submission" date="2021-04" db="EMBL/GenBank/DDBJ databases">
        <title>Phylogenetic analysis of Acidobacteriaceae.</title>
        <authorList>
            <person name="Qiu L."/>
            <person name="Zhang Q."/>
        </authorList>
    </citation>
    <scope>NUCLEOTIDE SEQUENCE</scope>
    <source>
        <strain evidence="4">DSM 25168</strain>
    </source>
</reference>
<feature type="compositionally biased region" description="Basic residues" evidence="3">
    <location>
        <begin position="1"/>
        <end position="11"/>
    </location>
</feature>
<dbReference type="PANTHER" id="PTHR43542:SF1">
    <property type="entry name" value="METHYLTRANSFERASE"/>
    <property type="match status" value="1"/>
</dbReference>
<dbReference type="EC" id="2.1.1.171" evidence="4"/>
<dbReference type="Pfam" id="PF03602">
    <property type="entry name" value="Cons_hypoth95"/>
    <property type="match status" value="1"/>
</dbReference>
<dbReference type="PANTHER" id="PTHR43542">
    <property type="entry name" value="METHYLTRANSFERASE"/>
    <property type="match status" value="1"/>
</dbReference>
<evidence type="ECO:0000256" key="2">
    <source>
        <dbReference type="ARBA" id="ARBA00022679"/>
    </source>
</evidence>
<accession>A0A9J7BQW2</accession>
<dbReference type="SUPFAM" id="SSF53335">
    <property type="entry name" value="S-adenosyl-L-methionine-dependent methyltransferases"/>
    <property type="match status" value="1"/>
</dbReference>
<dbReference type="EMBL" id="CP093313">
    <property type="protein sequence ID" value="UWZ84130.1"/>
    <property type="molecule type" value="Genomic_DNA"/>
</dbReference>
<keyword evidence="5" id="KW-1185">Reference proteome</keyword>
<dbReference type="AlphaFoldDB" id="A0A9J7BQW2"/>
<dbReference type="InterPro" id="IPR029063">
    <property type="entry name" value="SAM-dependent_MTases_sf"/>
</dbReference>
<dbReference type="InterPro" id="IPR002052">
    <property type="entry name" value="DNA_methylase_N6_adenine_CS"/>
</dbReference>
<dbReference type="PROSITE" id="PS00092">
    <property type="entry name" value="N6_MTASE"/>
    <property type="match status" value="1"/>
</dbReference>
<evidence type="ECO:0000256" key="3">
    <source>
        <dbReference type="SAM" id="MobiDB-lite"/>
    </source>
</evidence>
<dbReference type="CDD" id="cd02440">
    <property type="entry name" value="AdoMet_MTases"/>
    <property type="match status" value="1"/>
</dbReference>
<dbReference type="Gene3D" id="3.40.50.150">
    <property type="entry name" value="Vaccinia Virus protein VP39"/>
    <property type="match status" value="1"/>
</dbReference>
<dbReference type="NCBIfam" id="TIGR00095">
    <property type="entry name" value="16S rRNA (guanine(966)-N(2))-methyltransferase RsmD"/>
    <property type="match status" value="1"/>
</dbReference>
<proteinExistence type="predicted"/>
<protein>
    <submittedName>
        <fullName evidence="4">16S rRNA (Guanine(966)-N(2))-methyltransferase RsmD</fullName>
        <ecNumber evidence="4">2.1.1.171</ecNumber>
    </submittedName>
</protein>
<organism evidence="4 5">
    <name type="scientific">Occallatibacter riparius</name>
    <dbReference type="NCBI Taxonomy" id="1002689"/>
    <lineage>
        <taxon>Bacteria</taxon>
        <taxon>Pseudomonadati</taxon>
        <taxon>Acidobacteriota</taxon>
        <taxon>Terriglobia</taxon>
        <taxon>Terriglobales</taxon>
        <taxon>Acidobacteriaceae</taxon>
        <taxon>Occallatibacter</taxon>
    </lineage>
</organism>
<gene>
    <name evidence="4" type="primary">rsmD</name>
    <name evidence="4" type="ORF">MOP44_26690</name>
</gene>
<keyword evidence="2 4" id="KW-0808">Transferase</keyword>
<evidence type="ECO:0000256" key="1">
    <source>
        <dbReference type="ARBA" id="ARBA00022603"/>
    </source>
</evidence>
<dbReference type="GO" id="GO:0003676">
    <property type="term" value="F:nucleic acid binding"/>
    <property type="evidence" value="ECO:0007669"/>
    <property type="project" value="InterPro"/>
</dbReference>
<dbReference type="RefSeq" id="WP_260793634.1">
    <property type="nucleotide sequence ID" value="NZ_CP093313.1"/>
</dbReference>
<dbReference type="Proteomes" id="UP001059380">
    <property type="component" value="Chromosome"/>
</dbReference>
<dbReference type="KEGG" id="orp:MOP44_26690"/>
<sequence>MSLRIHGKRTLKSPAGLDTRPTSSRIRQSLFGILQDRVPGSKWLDVCAGAGTIGAEALSRGAALVVGIEFSRSACAIIRSNWQRVASSDSAAEVFQADARVLLRRGFVGTLSSVTFDVIYFDPPYESPLYGDVLPLLPRYLAEDGYLFVEHSRKRSLPEQIGPLGLHSRRDMGQGGLSLYRHRVLPAERADQAP</sequence>